<dbReference type="Pfam" id="PF04107">
    <property type="entry name" value="GCS2"/>
    <property type="match status" value="1"/>
</dbReference>
<keyword evidence="2" id="KW-0436">Ligase</keyword>
<dbReference type="SUPFAM" id="SSF55931">
    <property type="entry name" value="Glutamine synthetase/guanido kinase"/>
    <property type="match status" value="1"/>
</dbReference>
<dbReference type="GO" id="GO:0005524">
    <property type="term" value="F:ATP binding"/>
    <property type="evidence" value="ECO:0007669"/>
    <property type="project" value="UniProtKB-KW"/>
</dbReference>
<dbReference type="EC" id="6.3.2.2" evidence="1"/>
<dbReference type="GO" id="GO:0004357">
    <property type="term" value="F:glutamate-cysteine ligase activity"/>
    <property type="evidence" value="ECO:0007669"/>
    <property type="project" value="UniProtKB-EC"/>
</dbReference>
<keyword evidence="3" id="KW-0547">Nucleotide-binding</keyword>
<sequence length="122" mass="13935">MEINNHLEITKSIEEEQNIGFLGIGFLPNGSLDSVPRIPKKRYSKIMTPYMKELGGLGLEMMYQTCTVQGNFDFTSEEDMRRKVKIATTIQPVVTGLFANSPFKNDKLNGFQSYRSFIWSQT</sequence>
<dbReference type="InterPro" id="IPR014746">
    <property type="entry name" value="Gln_synth/guanido_kin_cat_dom"/>
</dbReference>
<organism evidence="5">
    <name type="scientific">marine metagenome</name>
    <dbReference type="NCBI Taxonomy" id="408172"/>
    <lineage>
        <taxon>unclassified sequences</taxon>
        <taxon>metagenomes</taxon>
        <taxon>ecological metagenomes</taxon>
    </lineage>
</organism>
<proteinExistence type="predicted"/>
<keyword evidence="4" id="KW-0067">ATP-binding</keyword>
<evidence type="ECO:0000256" key="1">
    <source>
        <dbReference type="ARBA" id="ARBA00012220"/>
    </source>
</evidence>
<accession>A0A382DLL3</accession>
<evidence type="ECO:0000256" key="4">
    <source>
        <dbReference type="ARBA" id="ARBA00022840"/>
    </source>
</evidence>
<feature type="non-terminal residue" evidence="5">
    <location>
        <position position="122"/>
    </location>
</feature>
<reference evidence="5" key="1">
    <citation type="submission" date="2018-05" db="EMBL/GenBank/DDBJ databases">
        <authorList>
            <person name="Lanie J.A."/>
            <person name="Ng W.-L."/>
            <person name="Kazmierczak K.M."/>
            <person name="Andrzejewski T.M."/>
            <person name="Davidsen T.M."/>
            <person name="Wayne K.J."/>
            <person name="Tettelin H."/>
            <person name="Glass J.I."/>
            <person name="Rusch D."/>
            <person name="Podicherti R."/>
            <person name="Tsui H.-C.T."/>
            <person name="Winkler M.E."/>
        </authorList>
    </citation>
    <scope>NUCLEOTIDE SEQUENCE</scope>
</reference>
<dbReference type="AlphaFoldDB" id="A0A382DLL3"/>
<protein>
    <recommendedName>
        <fullName evidence="1">glutamate--cysteine ligase</fullName>
        <ecNumber evidence="1">6.3.2.2</ecNumber>
    </recommendedName>
</protein>
<dbReference type="InterPro" id="IPR006336">
    <property type="entry name" value="GCS2"/>
</dbReference>
<name>A0A382DLL3_9ZZZZ</name>
<evidence type="ECO:0000256" key="3">
    <source>
        <dbReference type="ARBA" id="ARBA00022741"/>
    </source>
</evidence>
<evidence type="ECO:0000256" key="2">
    <source>
        <dbReference type="ARBA" id="ARBA00022598"/>
    </source>
</evidence>
<dbReference type="GO" id="GO:0006750">
    <property type="term" value="P:glutathione biosynthetic process"/>
    <property type="evidence" value="ECO:0007669"/>
    <property type="project" value="InterPro"/>
</dbReference>
<evidence type="ECO:0000313" key="5">
    <source>
        <dbReference type="EMBL" id="SVB39350.1"/>
    </source>
</evidence>
<dbReference type="Gene3D" id="3.30.590.20">
    <property type="match status" value="1"/>
</dbReference>
<gene>
    <name evidence="5" type="ORF">METZ01_LOCUS192204</name>
</gene>
<dbReference type="PANTHER" id="PTHR34378">
    <property type="entry name" value="GLUTAMATE--CYSTEINE LIGASE, CHLOROPLASTIC"/>
    <property type="match status" value="1"/>
</dbReference>
<dbReference type="EMBL" id="UINC01040036">
    <property type="protein sequence ID" value="SVB39350.1"/>
    <property type="molecule type" value="Genomic_DNA"/>
</dbReference>
<dbReference type="InterPro" id="IPR035434">
    <property type="entry name" value="GCL_bact_plant"/>
</dbReference>
<dbReference type="PANTHER" id="PTHR34378:SF1">
    <property type="entry name" value="GLUTAMATE--CYSTEINE LIGASE, CHLOROPLASTIC"/>
    <property type="match status" value="1"/>
</dbReference>